<evidence type="ECO:0000259" key="1">
    <source>
        <dbReference type="Pfam" id="PF00881"/>
    </source>
</evidence>
<gene>
    <name evidence="2" type="ORF">GTOL_11494</name>
</gene>
<name>A0A916J724_9PROT</name>
<evidence type="ECO:0000313" key="2">
    <source>
        <dbReference type="EMBL" id="CAG4883611.1"/>
    </source>
</evidence>
<dbReference type="RefSeq" id="WP_220635555.1">
    <property type="nucleotide sequence ID" value="NZ_CAJQUM010000001.1"/>
</dbReference>
<dbReference type="EMBL" id="CAJQUM010000001">
    <property type="protein sequence ID" value="CAG4883611.1"/>
    <property type="molecule type" value="Genomic_DNA"/>
</dbReference>
<dbReference type="Proteomes" id="UP000742786">
    <property type="component" value="Unassembled WGS sequence"/>
</dbReference>
<evidence type="ECO:0000313" key="3">
    <source>
        <dbReference type="Proteomes" id="UP000742786"/>
    </source>
</evidence>
<feature type="domain" description="Nitroreductase" evidence="1">
    <location>
        <begin position="29"/>
        <end position="200"/>
    </location>
</feature>
<dbReference type="Gene3D" id="3.40.109.10">
    <property type="entry name" value="NADH Oxidase"/>
    <property type="match status" value="1"/>
</dbReference>
<dbReference type="SUPFAM" id="SSF55469">
    <property type="entry name" value="FMN-dependent nitroreductase-like"/>
    <property type="match status" value="1"/>
</dbReference>
<organism evidence="2 3">
    <name type="scientific">Georgfuchsia toluolica</name>
    <dbReference type="NCBI Taxonomy" id="424218"/>
    <lineage>
        <taxon>Bacteria</taxon>
        <taxon>Pseudomonadati</taxon>
        <taxon>Pseudomonadota</taxon>
        <taxon>Betaproteobacteria</taxon>
        <taxon>Nitrosomonadales</taxon>
        <taxon>Sterolibacteriaceae</taxon>
        <taxon>Georgfuchsia</taxon>
    </lineage>
</organism>
<dbReference type="AlphaFoldDB" id="A0A916J724"/>
<dbReference type="InterPro" id="IPR000415">
    <property type="entry name" value="Nitroreductase-like"/>
</dbReference>
<protein>
    <submittedName>
        <fullName evidence="2">Nitroreductase</fullName>
    </submittedName>
</protein>
<dbReference type="PANTHER" id="PTHR23026">
    <property type="entry name" value="NADPH NITROREDUCTASE"/>
    <property type="match status" value="1"/>
</dbReference>
<dbReference type="InterPro" id="IPR050627">
    <property type="entry name" value="Nitroreductase/BluB"/>
</dbReference>
<dbReference type="Pfam" id="PF00881">
    <property type="entry name" value="Nitroreductase"/>
    <property type="match status" value="1"/>
</dbReference>
<dbReference type="PANTHER" id="PTHR23026:SF123">
    <property type="entry name" value="NAD(P)H NITROREDUCTASE RV3131-RELATED"/>
    <property type="match status" value="1"/>
</dbReference>
<comment type="caution">
    <text evidence="2">The sequence shown here is derived from an EMBL/GenBank/DDBJ whole genome shotgun (WGS) entry which is preliminary data.</text>
</comment>
<sequence length="228" mass="24550">MNTHLHLQEYAADRGATAPDYAAIAAVLEGRRSIRRYQAAAVPRHLIDTLLQVAVSAPSAHNRQPWRFRVIVDANEKVRLADAMGEQLRLDRLADGDALELVAADVARSRLRITSAPAVVVVCLSAEDMDRYPDPSRRQAEYLMAVQSVAMAGQNLLLAAHAAGLGACWVCAPLFCPNVVRDVLGLPPTWEPQGMVTLGYPAHAGKPPVRRPLDGLCLPLSSLPSGGI</sequence>
<dbReference type="GO" id="GO:0016491">
    <property type="term" value="F:oxidoreductase activity"/>
    <property type="evidence" value="ECO:0007669"/>
    <property type="project" value="InterPro"/>
</dbReference>
<dbReference type="InterPro" id="IPR029479">
    <property type="entry name" value="Nitroreductase"/>
</dbReference>
<proteinExistence type="predicted"/>
<accession>A0A916J724</accession>
<keyword evidence="3" id="KW-1185">Reference proteome</keyword>
<reference evidence="2" key="1">
    <citation type="submission" date="2021-04" db="EMBL/GenBank/DDBJ databases">
        <authorList>
            <person name="Hornung B."/>
        </authorList>
    </citation>
    <scope>NUCLEOTIDE SEQUENCE</scope>
    <source>
        <strain evidence="2">G5G6</strain>
    </source>
</reference>